<accession>A0A246IEI5</accession>
<name>A0A246IEI5_STEMA</name>
<evidence type="ECO:0000313" key="2">
    <source>
        <dbReference type="Proteomes" id="UP000197090"/>
    </source>
</evidence>
<gene>
    <name evidence="1" type="ORF">CEE63_03070</name>
</gene>
<dbReference type="Proteomes" id="UP000197090">
    <property type="component" value="Unassembled WGS sequence"/>
</dbReference>
<reference evidence="1 2" key="1">
    <citation type="submission" date="2017-06" db="EMBL/GenBank/DDBJ databases">
        <authorList>
            <person name="Kim H.J."/>
            <person name="Triplett B.A."/>
        </authorList>
    </citation>
    <scope>NUCLEOTIDE SEQUENCE [LARGE SCALE GENOMIC DNA]</scope>
    <source>
        <strain evidence="1 2">594</strain>
    </source>
</reference>
<sequence>MPVDTRFEELLHAIGAASTPVSLVLRIANTGSKPICRGDKTRSNVIGQVLEEKSKVLLPTAA</sequence>
<organism evidence="1 2">
    <name type="scientific">Stenotrophomonas maltophilia</name>
    <name type="common">Pseudomonas maltophilia</name>
    <name type="synonym">Xanthomonas maltophilia</name>
    <dbReference type="NCBI Taxonomy" id="40324"/>
    <lineage>
        <taxon>Bacteria</taxon>
        <taxon>Pseudomonadati</taxon>
        <taxon>Pseudomonadota</taxon>
        <taxon>Gammaproteobacteria</taxon>
        <taxon>Lysobacterales</taxon>
        <taxon>Lysobacteraceae</taxon>
        <taxon>Stenotrophomonas</taxon>
        <taxon>Stenotrophomonas maltophilia group</taxon>
    </lineage>
</organism>
<proteinExistence type="predicted"/>
<protein>
    <submittedName>
        <fullName evidence="1">Uncharacterized protein</fullName>
    </submittedName>
</protein>
<dbReference type="EMBL" id="NIVX01000026">
    <property type="protein sequence ID" value="OWQ78005.1"/>
    <property type="molecule type" value="Genomic_DNA"/>
</dbReference>
<comment type="caution">
    <text evidence="1">The sequence shown here is derived from an EMBL/GenBank/DDBJ whole genome shotgun (WGS) entry which is preliminary data.</text>
</comment>
<evidence type="ECO:0000313" key="1">
    <source>
        <dbReference type="EMBL" id="OWQ78005.1"/>
    </source>
</evidence>
<dbReference type="AlphaFoldDB" id="A0A246IEI5"/>